<protein>
    <recommendedName>
        <fullName evidence="4">PAC domain-containing protein</fullName>
    </recommendedName>
</protein>
<feature type="domain" description="PAC" evidence="2">
    <location>
        <begin position="321"/>
        <end position="373"/>
    </location>
</feature>
<dbReference type="SMART" id="SM00091">
    <property type="entry name" value="PAS"/>
    <property type="match status" value="2"/>
</dbReference>
<dbReference type="PANTHER" id="PTHR44757">
    <property type="entry name" value="DIGUANYLATE CYCLASE DGCP"/>
    <property type="match status" value="1"/>
</dbReference>
<dbReference type="InterPro" id="IPR052155">
    <property type="entry name" value="Biofilm_reg_signaling"/>
</dbReference>
<gene>
    <name evidence="3" type="ORF">SDC9_91641</name>
</gene>
<dbReference type="Pfam" id="PF08448">
    <property type="entry name" value="PAS_4"/>
    <property type="match status" value="2"/>
</dbReference>
<dbReference type="InterPro" id="IPR013656">
    <property type="entry name" value="PAS_4"/>
</dbReference>
<dbReference type="EMBL" id="VSSQ01010684">
    <property type="protein sequence ID" value="MPM44957.1"/>
    <property type="molecule type" value="Genomic_DNA"/>
</dbReference>
<dbReference type="InterPro" id="IPR000014">
    <property type="entry name" value="PAS"/>
</dbReference>
<organism evidence="3">
    <name type="scientific">bioreactor metagenome</name>
    <dbReference type="NCBI Taxonomy" id="1076179"/>
    <lineage>
        <taxon>unclassified sequences</taxon>
        <taxon>metagenomes</taxon>
        <taxon>ecological metagenomes</taxon>
    </lineage>
</organism>
<dbReference type="InterPro" id="IPR035965">
    <property type="entry name" value="PAS-like_dom_sf"/>
</dbReference>
<accession>A0A644ZW26</accession>
<evidence type="ECO:0000313" key="3">
    <source>
        <dbReference type="EMBL" id="MPM44957.1"/>
    </source>
</evidence>
<proteinExistence type="predicted"/>
<evidence type="ECO:0008006" key="4">
    <source>
        <dbReference type="Google" id="ProtNLM"/>
    </source>
</evidence>
<dbReference type="Gene3D" id="3.30.450.20">
    <property type="entry name" value="PAS domain"/>
    <property type="match status" value="3"/>
</dbReference>
<evidence type="ECO:0000259" key="1">
    <source>
        <dbReference type="PROSITE" id="PS50112"/>
    </source>
</evidence>
<dbReference type="SUPFAM" id="SSF55785">
    <property type="entry name" value="PYP-like sensor domain (PAS domain)"/>
    <property type="match status" value="2"/>
</dbReference>
<dbReference type="CDD" id="cd00130">
    <property type="entry name" value="PAS"/>
    <property type="match status" value="2"/>
</dbReference>
<dbReference type="AlphaFoldDB" id="A0A644ZW26"/>
<dbReference type="PROSITE" id="PS50113">
    <property type="entry name" value="PAC"/>
    <property type="match status" value="1"/>
</dbReference>
<name>A0A644ZW26_9ZZZZ</name>
<comment type="caution">
    <text evidence="3">The sequence shown here is derived from an EMBL/GenBank/DDBJ whole genome shotgun (WGS) entry which is preliminary data.</text>
</comment>
<sequence>MFMNSENFYRDVVRKSPFAYFYGKVIREDNRENIIDFIILDANEAFKNTMKLKEEVIGRTIREVFSTFIGNSFSWIEFFSEVQAAERDKTVEVFLDKLNSWFQIHITHYENDEFIVQLVEVHREEPFIKALVNNLPFSAWAKDKNGRYILVNNHYERDSDYLQDEVRGKTDFQLWDEERANQFYQEDQKAISDNGKQSSFEYYYKDMWYKTHKAAVHDNNGESMGTIGFSINIDEGKKIKREINNKDKFFKTLINCIPDFIFFKDNNGVYSGFNEAILKEYLGGEEKDFIGRTDKDLIREDNHVEHIIVQDKEVINEGKPKIYEETLTLINGSVRKYETIKSPFYDENNNIVGILGISRDITHRHLFEKKLMESEERFRQLAENIDGVFYMIQVFL</sequence>
<dbReference type="PANTHER" id="PTHR44757:SF2">
    <property type="entry name" value="BIOFILM ARCHITECTURE MAINTENANCE PROTEIN MBAA"/>
    <property type="match status" value="1"/>
</dbReference>
<evidence type="ECO:0000259" key="2">
    <source>
        <dbReference type="PROSITE" id="PS50113"/>
    </source>
</evidence>
<dbReference type="NCBIfam" id="TIGR00229">
    <property type="entry name" value="sensory_box"/>
    <property type="match status" value="2"/>
</dbReference>
<reference evidence="3" key="1">
    <citation type="submission" date="2019-08" db="EMBL/GenBank/DDBJ databases">
        <authorList>
            <person name="Kucharzyk K."/>
            <person name="Murdoch R.W."/>
            <person name="Higgins S."/>
            <person name="Loffler F."/>
        </authorList>
    </citation>
    <scope>NUCLEOTIDE SEQUENCE</scope>
</reference>
<dbReference type="PROSITE" id="PS50112">
    <property type="entry name" value="PAS"/>
    <property type="match status" value="1"/>
</dbReference>
<dbReference type="Pfam" id="PF13426">
    <property type="entry name" value="PAS_9"/>
    <property type="match status" value="1"/>
</dbReference>
<dbReference type="InterPro" id="IPR000700">
    <property type="entry name" value="PAS-assoc_C"/>
</dbReference>
<feature type="domain" description="PAS" evidence="1">
    <location>
        <begin position="124"/>
        <end position="194"/>
    </location>
</feature>